<gene>
    <name evidence="2" type="ORF">SAMN04488074_12095</name>
</gene>
<dbReference type="EMBL" id="FNET01000020">
    <property type="protein sequence ID" value="SDM36050.1"/>
    <property type="molecule type" value="Genomic_DNA"/>
</dbReference>
<protein>
    <submittedName>
        <fullName evidence="2">Uncharacterized protein</fullName>
    </submittedName>
</protein>
<dbReference type="AlphaFoldDB" id="A0A1G9SL94"/>
<name>A0A1G9SL94_9PSEU</name>
<keyword evidence="1" id="KW-0812">Transmembrane</keyword>
<organism evidence="2 3">
    <name type="scientific">Lentzea albidocapillata subsp. violacea</name>
    <dbReference type="NCBI Taxonomy" id="128104"/>
    <lineage>
        <taxon>Bacteria</taxon>
        <taxon>Bacillati</taxon>
        <taxon>Actinomycetota</taxon>
        <taxon>Actinomycetes</taxon>
        <taxon>Pseudonocardiales</taxon>
        <taxon>Pseudonocardiaceae</taxon>
        <taxon>Lentzea</taxon>
    </lineage>
</organism>
<accession>A0A1G9SL94</accession>
<proteinExistence type="predicted"/>
<evidence type="ECO:0000256" key="1">
    <source>
        <dbReference type="SAM" id="Phobius"/>
    </source>
</evidence>
<reference evidence="3" key="1">
    <citation type="submission" date="2016-10" db="EMBL/GenBank/DDBJ databases">
        <authorList>
            <person name="Varghese N."/>
            <person name="Submissions S."/>
        </authorList>
    </citation>
    <scope>NUCLEOTIDE SEQUENCE [LARGE SCALE GENOMIC DNA]</scope>
    <source>
        <strain evidence="3">DSM 44796</strain>
    </source>
</reference>
<feature type="transmembrane region" description="Helical" evidence="1">
    <location>
        <begin position="20"/>
        <end position="38"/>
    </location>
</feature>
<dbReference type="Proteomes" id="UP000199682">
    <property type="component" value="Unassembled WGS sequence"/>
</dbReference>
<dbReference type="RefSeq" id="WP_090012193.1">
    <property type="nucleotide sequence ID" value="NZ_FNET01000020.1"/>
</dbReference>
<sequence length="77" mass="8743">MLADLRSTEAVTGVVWDATGILLFLLWLVLPPLYVVLLGRHYLRRCADAAQKAVWAREELREALEGVRAVLRTRARN</sequence>
<keyword evidence="1" id="KW-1133">Transmembrane helix</keyword>
<evidence type="ECO:0000313" key="2">
    <source>
        <dbReference type="EMBL" id="SDM36050.1"/>
    </source>
</evidence>
<keyword evidence="1" id="KW-0472">Membrane</keyword>
<evidence type="ECO:0000313" key="3">
    <source>
        <dbReference type="Proteomes" id="UP000199682"/>
    </source>
</evidence>